<evidence type="ECO:0000313" key="1">
    <source>
        <dbReference type="EMBL" id="MCP2257254.1"/>
    </source>
</evidence>
<evidence type="ECO:0000313" key="2">
    <source>
        <dbReference type="Proteomes" id="UP001205311"/>
    </source>
</evidence>
<protein>
    <submittedName>
        <fullName evidence="1">Uncharacterized protein</fullName>
    </submittedName>
</protein>
<gene>
    <name evidence="1" type="ORF">LX15_000939</name>
</gene>
<comment type="caution">
    <text evidence="1">The sequence shown here is derived from an EMBL/GenBank/DDBJ whole genome shotgun (WGS) entry which is preliminary data.</text>
</comment>
<proteinExistence type="predicted"/>
<sequence>MVWSGSGVDCQRAMWRARVAQAEQEGQSGRGLPVAGATLRRQSVVTVMSLGRVGVG</sequence>
<reference evidence="1 2" key="1">
    <citation type="submission" date="2022-06" db="EMBL/GenBank/DDBJ databases">
        <title>Genomic Encyclopedia of Archaeal and Bacterial Type Strains, Phase II (KMG-II): from individual species to whole genera.</title>
        <authorList>
            <person name="Goeker M."/>
        </authorList>
    </citation>
    <scope>NUCLEOTIDE SEQUENCE [LARGE SCALE GENOMIC DNA]</scope>
    <source>
        <strain evidence="1 2">DSM 40477</strain>
    </source>
</reference>
<dbReference type="Proteomes" id="UP001205311">
    <property type="component" value="Unassembled WGS sequence"/>
</dbReference>
<organism evidence="1 2">
    <name type="scientific">Streptoalloteichus tenebrarius (strain ATCC 17920 / DSM 40477 / JCM 4838 / CBS 697.72 / NBRC 16177 / NCIMB 11028 / NRRL B-12390 / A12253. 1 / ISP 5477)</name>
    <name type="common">Streptomyces tenebrarius</name>
    <dbReference type="NCBI Taxonomy" id="1933"/>
    <lineage>
        <taxon>Bacteria</taxon>
        <taxon>Bacillati</taxon>
        <taxon>Actinomycetota</taxon>
        <taxon>Actinomycetes</taxon>
        <taxon>Pseudonocardiales</taxon>
        <taxon>Pseudonocardiaceae</taxon>
        <taxon>Streptoalloteichus</taxon>
    </lineage>
</organism>
<keyword evidence="2" id="KW-1185">Reference proteome</keyword>
<name>A0ABT1HP08_STRSD</name>
<accession>A0ABT1HP08</accession>
<dbReference type="EMBL" id="JAMTCP010000003">
    <property type="protein sequence ID" value="MCP2257254.1"/>
    <property type="molecule type" value="Genomic_DNA"/>
</dbReference>